<keyword evidence="2" id="KW-1185">Reference proteome</keyword>
<gene>
    <name evidence="1" type="ORF">HPB49_021935</name>
</gene>
<name>A0ACB8D012_DERSI</name>
<proteinExistence type="predicted"/>
<comment type="caution">
    <text evidence="1">The sequence shown here is derived from an EMBL/GenBank/DDBJ whole genome shotgun (WGS) entry which is preliminary data.</text>
</comment>
<protein>
    <submittedName>
        <fullName evidence="1">Uncharacterized protein</fullName>
    </submittedName>
</protein>
<sequence>MEPTNDVKRTSNAKVPQAEAEKRKKARSRTSKHGSPEPRGPMRRAPDEREDFGMRPPDAGVRVHTARLPCNRKGERLRPVTSEGGVSPTGPPHGGPSGACINDPATAAGTLPLSPLSQKRFLGGAQSPSSSMSQSWSTGSPGALASAAGFLRRSAFRPPHLPQDPSYEVTPKPHLACGTLCITLCALTTVVLATLVTMVILKSSWHSAVPLSSACATHACLAYSRRLLSSINESANPCKSFTRFVCDGWRKERSGTVWEDRFHHVLDKLTDSLKDIRVSQSGQNEEQRAAAVYRSCVSLLEGVRDELPAVQKALDDAGIVWPHPSADADVLYTLMYCSLKLGWDVLLDFDIVANSSSSMVELIADPGRLFSFLHEKHMRCT</sequence>
<evidence type="ECO:0000313" key="2">
    <source>
        <dbReference type="Proteomes" id="UP000821865"/>
    </source>
</evidence>
<reference evidence="1" key="1">
    <citation type="submission" date="2020-05" db="EMBL/GenBank/DDBJ databases">
        <title>Large-scale comparative analyses of tick genomes elucidate their genetic diversity and vector capacities.</title>
        <authorList>
            <person name="Jia N."/>
            <person name="Wang J."/>
            <person name="Shi W."/>
            <person name="Du L."/>
            <person name="Sun Y."/>
            <person name="Zhan W."/>
            <person name="Jiang J."/>
            <person name="Wang Q."/>
            <person name="Zhang B."/>
            <person name="Ji P."/>
            <person name="Sakyi L.B."/>
            <person name="Cui X."/>
            <person name="Yuan T."/>
            <person name="Jiang B."/>
            <person name="Yang W."/>
            <person name="Lam T.T.-Y."/>
            <person name="Chang Q."/>
            <person name="Ding S."/>
            <person name="Wang X."/>
            <person name="Zhu J."/>
            <person name="Ruan X."/>
            <person name="Zhao L."/>
            <person name="Wei J."/>
            <person name="Que T."/>
            <person name="Du C."/>
            <person name="Cheng J."/>
            <person name="Dai P."/>
            <person name="Han X."/>
            <person name="Huang E."/>
            <person name="Gao Y."/>
            <person name="Liu J."/>
            <person name="Shao H."/>
            <person name="Ye R."/>
            <person name="Li L."/>
            <person name="Wei W."/>
            <person name="Wang X."/>
            <person name="Wang C."/>
            <person name="Yang T."/>
            <person name="Huo Q."/>
            <person name="Li W."/>
            <person name="Guo W."/>
            <person name="Chen H."/>
            <person name="Zhou L."/>
            <person name="Ni X."/>
            <person name="Tian J."/>
            <person name="Zhou Y."/>
            <person name="Sheng Y."/>
            <person name="Liu T."/>
            <person name="Pan Y."/>
            <person name="Xia L."/>
            <person name="Li J."/>
            <person name="Zhao F."/>
            <person name="Cao W."/>
        </authorList>
    </citation>
    <scope>NUCLEOTIDE SEQUENCE</scope>
    <source>
        <strain evidence="1">Dsil-2018</strain>
    </source>
</reference>
<dbReference type="Proteomes" id="UP000821865">
    <property type="component" value="Chromosome 4"/>
</dbReference>
<organism evidence="1 2">
    <name type="scientific">Dermacentor silvarum</name>
    <name type="common">Tick</name>
    <dbReference type="NCBI Taxonomy" id="543639"/>
    <lineage>
        <taxon>Eukaryota</taxon>
        <taxon>Metazoa</taxon>
        <taxon>Ecdysozoa</taxon>
        <taxon>Arthropoda</taxon>
        <taxon>Chelicerata</taxon>
        <taxon>Arachnida</taxon>
        <taxon>Acari</taxon>
        <taxon>Parasitiformes</taxon>
        <taxon>Ixodida</taxon>
        <taxon>Ixodoidea</taxon>
        <taxon>Ixodidae</taxon>
        <taxon>Rhipicephalinae</taxon>
        <taxon>Dermacentor</taxon>
    </lineage>
</organism>
<evidence type="ECO:0000313" key="1">
    <source>
        <dbReference type="EMBL" id="KAH7954813.1"/>
    </source>
</evidence>
<dbReference type="EMBL" id="CM023473">
    <property type="protein sequence ID" value="KAH7954813.1"/>
    <property type="molecule type" value="Genomic_DNA"/>
</dbReference>
<accession>A0ACB8D012</accession>